<feature type="region of interest" description="Disordered" evidence="1">
    <location>
        <begin position="473"/>
        <end position="503"/>
    </location>
</feature>
<reference evidence="2 3" key="1">
    <citation type="submission" date="2017-06" db="EMBL/GenBank/DDBJ databases">
        <title>Global population genomics of the pathogenic fungus Cryptococcus neoformans var. grubii.</title>
        <authorList>
            <person name="Cuomo C."/>
            <person name="Litvintseva A."/>
            <person name="Chen Y."/>
            <person name="Young S."/>
            <person name="Zeng Q."/>
            <person name="Chapman S."/>
            <person name="Gujja S."/>
            <person name="Saif S."/>
            <person name="Birren B."/>
        </authorList>
    </citation>
    <scope>NUCLEOTIDE SEQUENCE [LARGE SCALE GENOMIC DNA]</scope>
    <source>
        <strain evidence="2 3">Tu259-1</strain>
    </source>
</reference>
<dbReference type="Proteomes" id="UP000199727">
    <property type="component" value="Unassembled WGS sequence"/>
</dbReference>
<comment type="caution">
    <text evidence="2">The sequence shown here is derived from an EMBL/GenBank/DDBJ whole genome shotgun (WGS) entry which is preliminary data.</text>
</comment>
<proteinExistence type="predicted"/>
<evidence type="ECO:0000313" key="2">
    <source>
        <dbReference type="EMBL" id="OXG14848.1"/>
    </source>
</evidence>
<evidence type="ECO:0000313" key="3">
    <source>
        <dbReference type="Proteomes" id="UP000199727"/>
    </source>
</evidence>
<evidence type="ECO:0000256" key="1">
    <source>
        <dbReference type="SAM" id="MobiDB-lite"/>
    </source>
</evidence>
<dbReference type="EMBL" id="AMKT01000073">
    <property type="protein sequence ID" value="OXG14848.1"/>
    <property type="molecule type" value="Genomic_DNA"/>
</dbReference>
<feature type="region of interest" description="Disordered" evidence="1">
    <location>
        <begin position="213"/>
        <end position="297"/>
    </location>
</feature>
<sequence>MLTDKMGALRRQPAMLDLHAASLAVSVEWDDRDKDPWGQEEINHESLKRRSTTVLGEIENRKRIKEMRQGDKYRKASPMAKRSEPLLRRPVRPSNSPDTITTIVLDPRRRSFSSARFEKTVTYDHAPAISPCPEYGEGISLVLGMSKPPQRFHASEYPESANATESPDFNVIGQPASQPMVREYTSLGWDGENIENRFDTGKVLERLPLINASRSERTKKGNSKSPWHQVSRKRSGTSPSSNSTRDHDTRTHTLLHTLEGGKSKSYQGGLSLNSTSTSLSPSPTLPSPTSSSHSGQSFLSASMSYHSIRILTVTTAQARPHMNSLANASDVSILAPSTIGIGYSSSVGTGSPGSLPESLEAECIDLTETGGRASQVNGSKRGKRHSWMSHTSTVDLEAVEIIAEELPSTQPSKSDPVYLKPYYIPPVHAQTPIHTHPSAQGSKLKRVHTYANLKDVWKFASFPGGLIEVQPDEETVKQENRGVSPQVLEPPTVIRPPSLGPPIDILSRPASSTISRNITTAQGPPTSHSRSSFRPVSMVSMCSPPDTVEAFNSPQINNIRKIKQSPFQATRNSLKGMLNKSFKGRSLAHVFDNAEQDSQQSESSLKSKISGPLLIRNVGGKMDKKKSDKEWREEVLKDVVGRTLPSQFKLLEKEAKQQRESWFVKEKTNQKTPSFGIGLKNRSPIPETLLSAFSIGERKNPITVDSYEERMKMKSGARPRMESSLSLRIVTDEAFNPETGGLTSGRFDDPIGRTNFRNHIPPRRLSGKGRPTSAPLLSAWSSPRSKCDKALSQLTNPPITINHATPRPEESPKTKPRHPPSFPSPSPKDGRGKSGRIFRRSSIMNLLRPKDSKHQNTSQSPPRPKKMASGTFTLTSSIRSSFLAIIKHHIQTTHQEDKGKSPRTPCITPPSTLPVRTPIHQHSELYRPLPRARSSFELTLNLEPAKPLLDELLARDDALGFLEGRNKREQRVEVDIEKVLEWRKEVEEDI</sequence>
<gene>
    <name evidence="2" type="ORF">C361_05548</name>
</gene>
<accession>A0A854Q606</accession>
<feature type="region of interest" description="Disordered" evidence="1">
    <location>
        <begin position="892"/>
        <end position="916"/>
    </location>
</feature>
<name>A0A854Q606_CRYNE</name>
<feature type="compositionally biased region" description="Polar residues" evidence="1">
    <location>
        <begin position="792"/>
        <end position="803"/>
    </location>
</feature>
<feature type="region of interest" description="Disordered" evidence="1">
    <location>
        <begin position="153"/>
        <end position="174"/>
    </location>
</feature>
<feature type="compositionally biased region" description="Low complexity" evidence="1">
    <location>
        <begin position="270"/>
        <end position="292"/>
    </location>
</feature>
<organism evidence="2 3">
    <name type="scientific">Cryptococcus neoformans Tu259-1</name>
    <dbReference type="NCBI Taxonomy" id="1230072"/>
    <lineage>
        <taxon>Eukaryota</taxon>
        <taxon>Fungi</taxon>
        <taxon>Dikarya</taxon>
        <taxon>Basidiomycota</taxon>
        <taxon>Agaricomycotina</taxon>
        <taxon>Tremellomycetes</taxon>
        <taxon>Tremellales</taxon>
        <taxon>Cryptococcaceae</taxon>
        <taxon>Cryptococcus</taxon>
        <taxon>Cryptococcus neoformans species complex</taxon>
    </lineage>
</organism>
<dbReference type="AlphaFoldDB" id="A0A854Q606"/>
<feature type="region of interest" description="Disordered" evidence="1">
    <location>
        <begin position="736"/>
        <end position="870"/>
    </location>
</feature>
<protein>
    <submittedName>
        <fullName evidence="2">Uncharacterized protein</fullName>
    </submittedName>
</protein>
<dbReference type="OrthoDB" id="2564483at2759"/>